<evidence type="ECO:0000313" key="8">
    <source>
        <dbReference type="Proteomes" id="UP000245887"/>
    </source>
</evidence>
<dbReference type="RefSeq" id="WP_095610951.1">
    <property type="nucleotide sequence ID" value="NZ_NMPM01000041.1"/>
</dbReference>
<dbReference type="OrthoDB" id="9810005at2"/>
<comment type="similarity">
    <text evidence="1">Belongs to the metallo-dependent hydrolases superfamily. TatD-type hydrolase family.</text>
</comment>
<reference evidence="6 8" key="2">
    <citation type="submission" date="2018-04" db="EMBL/GenBank/DDBJ databases">
        <title>Genomic Encyclopedia of Type Strains, Phase IV (KMG-IV): sequencing the most valuable type-strain genomes for metagenomic binning, comparative biology and taxonomic classification.</title>
        <authorList>
            <person name="Goeker M."/>
        </authorList>
    </citation>
    <scope>NUCLEOTIDE SEQUENCE [LARGE SCALE GENOMIC DNA]</scope>
    <source>
        <strain evidence="6 8">DSM 28688</strain>
    </source>
</reference>
<dbReference type="GO" id="GO:0005829">
    <property type="term" value="C:cytosol"/>
    <property type="evidence" value="ECO:0007669"/>
    <property type="project" value="TreeGrafter"/>
</dbReference>
<dbReference type="Pfam" id="PF01026">
    <property type="entry name" value="TatD_DNase"/>
    <property type="match status" value="1"/>
</dbReference>
<accession>A0A2A2I2W4</accession>
<dbReference type="CDD" id="cd01310">
    <property type="entry name" value="TatD_DNAse"/>
    <property type="match status" value="1"/>
</dbReference>
<keyword evidence="2 4" id="KW-0479">Metal-binding</keyword>
<dbReference type="AlphaFoldDB" id="A0A2A2I2W4"/>
<dbReference type="InterPro" id="IPR032466">
    <property type="entry name" value="Metal_Hydrolase"/>
</dbReference>
<evidence type="ECO:0000256" key="2">
    <source>
        <dbReference type="ARBA" id="ARBA00022723"/>
    </source>
</evidence>
<protein>
    <submittedName>
        <fullName evidence="5">Hydrolase TatD</fullName>
    </submittedName>
    <submittedName>
        <fullName evidence="6">TatD DNase family protein</fullName>
    </submittedName>
</protein>
<comment type="caution">
    <text evidence="5">The sequence shown here is derived from an EMBL/GenBank/DDBJ whole genome shotgun (WGS) entry which is preliminary data.</text>
</comment>
<dbReference type="FunFam" id="3.20.20.140:FF:000005">
    <property type="entry name" value="TatD family hydrolase"/>
    <property type="match status" value="1"/>
</dbReference>
<keyword evidence="3 5" id="KW-0378">Hydrolase</keyword>
<dbReference type="SUPFAM" id="SSF51556">
    <property type="entry name" value="Metallo-dependent hydrolases"/>
    <property type="match status" value="1"/>
</dbReference>
<feature type="binding site" evidence="4">
    <location>
        <position position="6"/>
    </location>
    <ligand>
        <name>a divalent metal cation</name>
        <dbReference type="ChEBI" id="CHEBI:60240"/>
        <label>1</label>
    </ligand>
</feature>
<organism evidence="5 7">
    <name type="scientific">Tamilnaduibacter salinus</name>
    <dbReference type="NCBI Taxonomy" id="1484056"/>
    <lineage>
        <taxon>Bacteria</taxon>
        <taxon>Pseudomonadati</taxon>
        <taxon>Pseudomonadota</taxon>
        <taxon>Gammaproteobacteria</taxon>
        <taxon>Pseudomonadales</taxon>
        <taxon>Marinobacteraceae</taxon>
        <taxon>Tamilnaduibacter</taxon>
    </lineage>
</organism>
<feature type="binding site" evidence="4">
    <location>
        <position position="200"/>
    </location>
    <ligand>
        <name>a divalent metal cation</name>
        <dbReference type="ChEBI" id="CHEBI:60240"/>
        <label>1</label>
    </ligand>
</feature>
<feature type="binding site" evidence="4">
    <location>
        <position position="8"/>
    </location>
    <ligand>
        <name>a divalent metal cation</name>
        <dbReference type="ChEBI" id="CHEBI:60240"/>
        <label>1</label>
    </ligand>
</feature>
<dbReference type="PANTHER" id="PTHR46124">
    <property type="entry name" value="D-AMINOACYL-TRNA DEACYLASE"/>
    <property type="match status" value="1"/>
</dbReference>
<dbReference type="Gene3D" id="3.20.20.140">
    <property type="entry name" value="Metal-dependent hydrolases"/>
    <property type="match status" value="1"/>
</dbReference>
<keyword evidence="7" id="KW-1185">Reference proteome</keyword>
<name>A0A2A2I2W4_9GAMM</name>
<sequence length="252" mass="28252">MLTDAHCHFDMPAFDGRREEILAECERVGVGHLVIPGVRAPDWGRIRHLTVTDGRLSPCYGIHPWFVREHGHDDLDRLREWLIRERPLALGECGLDRLHGDLDEQMPWFESQVCLAQELDLPLVIHSVRTHDEVGVVLRRHRPDIPVLVHGFSGSPEQAQSLVQSGVWLGIGGVVTYERARKTRRAVATAPLEALVLETDAPDMPPAGVAKGGNRPDYLPRVLAALTELRPEPADVICEQLVHNVARLYGWE</sequence>
<feature type="binding site" evidence="4">
    <location>
        <position position="150"/>
    </location>
    <ligand>
        <name>a divalent metal cation</name>
        <dbReference type="ChEBI" id="CHEBI:60240"/>
        <label>2</label>
    </ligand>
</feature>
<evidence type="ECO:0000313" key="6">
    <source>
        <dbReference type="EMBL" id="PVY78804.1"/>
    </source>
</evidence>
<dbReference type="InterPro" id="IPR001130">
    <property type="entry name" value="TatD-like"/>
</dbReference>
<dbReference type="GO" id="GO:0016788">
    <property type="term" value="F:hydrolase activity, acting on ester bonds"/>
    <property type="evidence" value="ECO:0007669"/>
    <property type="project" value="InterPro"/>
</dbReference>
<reference evidence="5 7" key="1">
    <citation type="submission" date="2017-07" db="EMBL/GenBank/DDBJ databases">
        <title>Tamlnaduibacter salinus (Mi-7) genome sequencing.</title>
        <authorList>
            <person name="Verma A."/>
            <person name="Krishnamurthi S."/>
        </authorList>
    </citation>
    <scope>NUCLEOTIDE SEQUENCE [LARGE SCALE GENOMIC DNA]</scope>
    <source>
        <strain evidence="5 7">Mi-7</strain>
    </source>
</reference>
<evidence type="ECO:0000313" key="7">
    <source>
        <dbReference type="Proteomes" id="UP000218332"/>
    </source>
</evidence>
<gene>
    <name evidence="6" type="ORF">C8D92_1016</name>
    <name evidence="5" type="ORF">CF392_08100</name>
</gene>
<dbReference type="PIRSF" id="PIRSF005902">
    <property type="entry name" value="DNase_TatD"/>
    <property type="match status" value="1"/>
</dbReference>
<dbReference type="EMBL" id="QEKQ01000001">
    <property type="protein sequence ID" value="PVY78804.1"/>
    <property type="molecule type" value="Genomic_DNA"/>
</dbReference>
<evidence type="ECO:0000256" key="1">
    <source>
        <dbReference type="ARBA" id="ARBA00009275"/>
    </source>
</evidence>
<feature type="binding site" evidence="4">
    <location>
        <position position="92"/>
    </location>
    <ligand>
        <name>a divalent metal cation</name>
        <dbReference type="ChEBI" id="CHEBI:60240"/>
        <label>1</label>
    </ligand>
</feature>
<evidence type="ECO:0000313" key="5">
    <source>
        <dbReference type="EMBL" id="PAV26059.1"/>
    </source>
</evidence>
<evidence type="ECO:0000256" key="3">
    <source>
        <dbReference type="ARBA" id="ARBA00022801"/>
    </source>
</evidence>
<dbReference type="Proteomes" id="UP000245887">
    <property type="component" value="Unassembled WGS sequence"/>
</dbReference>
<proteinExistence type="inferred from homology"/>
<dbReference type="EMBL" id="NMPM01000041">
    <property type="protein sequence ID" value="PAV26059.1"/>
    <property type="molecule type" value="Genomic_DNA"/>
</dbReference>
<evidence type="ECO:0000256" key="4">
    <source>
        <dbReference type="PIRSR" id="PIRSR005902-1"/>
    </source>
</evidence>
<feature type="binding site" evidence="4">
    <location>
        <position position="126"/>
    </location>
    <ligand>
        <name>a divalent metal cation</name>
        <dbReference type="ChEBI" id="CHEBI:60240"/>
        <label>2</label>
    </ligand>
</feature>
<dbReference type="Proteomes" id="UP000218332">
    <property type="component" value="Unassembled WGS sequence"/>
</dbReference>
<dbReference type="PANTHER" id="PTHR46124:SF3">
    <property type="entry name" value="HYDROLASE"/>
    <property type="match status" value="1"/>
</dbReference>
<dbReference type="GO" id="GO:0046872">
    <property type="term" value="F:metal ion binding"/>
    <property type="evidence" value="ECO:0007669"/>
    <property type="project" value="UniProtKB-KW"/>
</dbReference>